<organism evidence="3 4">
    <name type="scientific">Aspergillus terreus (strain NIH 2624 / FGSC A1156)</name>
    <dbReference type="NCBI Taxonomy" id="341663"/>
    <lineage>
        <taxon>Eukaryota</taxon>
        <taxon>Fungi</taxon>
        <taxon>Dikarya</taxon>
        <taxon>Ascomycota</taxon>
        <taxon>Pezizomycotina</taxon>
        <taxon>Eurotiomycetes</taxon>
        <taxon>Eurotiomycetidae</taxon>
        <taxon>Eurotiales</taxon>
        <taxon>Aspergillaceae</taxon>
        <taxon>Aspergillus</taxon>
        <taxon>Aspergillus subgen. Circumdati</taxon>
    </lineage>
</organism>
<dbReference type="Proteomes" id="UP000007963">
    <property type="component" value="Unassembled WGS sequence"/>
</dbReference>
<dbReference type="eggNOG" id="KOG1430">
    <property type="taxonomic scope" value="Eukaryota"/>
</dbReference>
<dbReference type="OMA" id="INWSARI"/>
<name>Q0CAV3_ASPTN</name>
<reference evidence="4" key="1">
    <citation type="submission" date="2005-09" db="EMBL/GenBank/DDBJ databases">
        <title>Annotation of the Aspergillus terreus NIH2624 genome.</title>
        <authorList>
            <person name="Birren B.W."/>
            <person name="Lander E.S."/>
            <person name="Galagan J.E."/>
            <person name="Nusbaum C."/>
            <person name="Devon K."/>
            <person name="Henn M."/>
            <person name="Ma L.-J."/>
            <person name="Jaffe D.B."/>
            <person name="Butler J."/>
            <person name="Alvarez P."/>
            <person name="Gnerre S."/>
            <person name="Grabherr M."/>
            <person name="Kleber M."/>
            <person name="Mauceli E.W."/>
            <person name="Brockman W."/>
            <person name="Rounsley S."/>
            <person name="Young S.K."/>
            <person name="LaButti K."/>
            <person name="Pushparaj V."/>
            <person name="DeCaprio D."/>
            <person name="Crawford M."/>
            <person name="Koehrsen M."/>
            <person name="Engels R."/>
            <person name="Montgomery P."/>
            <person name="Pearson M."/>
            <person name="Howarth C."/>
            <person name="Larson L."/>
            <person name="Luoma S."/>
            <person name="White J."/>
            <person name="Alvarado L."/>
            <person name="Kodira C.D."/>
            <person name="Zeng Q."/>
            <person name="Oleary S."/>
            <person name="Yandava C."/>
            <person name="Denning D.W."/>
            <person name="Nierman W.C."/>
            <person name="Milne T."/>
            <person name="Madden K."/>
        </authorList>
    </citation>
    <scope>NUCLEOTIDE SEQUENCE [LARGE SCALE GENOMIC DNA]</scope>
    <source>
        <strain evidence="4">NIH 2624 / FGSC A1156</strain>
    </source>
</reference>
<dbReference type="HOGENOM" id="CLU_296462_0_0_1"/>
<dbReference type="STRING" id="341663.Q0CAV3"/>
<dbReference type="GO" id="GO:0048269">
    <property type="term" value="C:methionine adenosyltransferase complex"/>
    <property type="evidence" value="ECO:0007669"/>
    <property type="project" value="TreeGrafter"/>
</dbReference>
<dbReference type="UniPathway" id="UPA00315">
    <property type="reaction ID" value="UER00080"/>
</dbReference>
<evidence type="ECO:0000313" key="3">
    <source>
        <dbReference type="EMBL" id="EAU30318.1"/>
    </source>
</evidence>
<protein>
    <submittedName>
        <fullName evidence="3">Uncharacterized protein</fullName>
    </submittedName>
</protein>
<dbReference type="OrthoDB" id="6235964at2759"/>
<dbReference type="FunFam" id="3.40.50.720:FF:000357">
    <property type="entry name" value="Methionine adenosyltransferase 2 subunit beta"/>
    <property type="match status" value="1"/>
</dbReference>
<dbReference type="Pfam" id="PF26639">
    <property type="entry name" value="Het-6_barrel"/>
    <property type="match status" value="1"/>
</dbReference>
<dbReference type="EMBL" id="CH476607">
    <property type="protein sequence ID" value="EAU30318.1"/>
    <property type="molecule type" value="Genomic_DNA"/>
</dbReference>
<dbReference type="Pfam" id="PF04321">
    <property type="entry name" value="RmlD_sub_bind"/>
    <property type="match status" value="1"/>
</dbReference>
<dbReference type="InterPro" id="IPR005913">
    <property type="entry name" value="dTDP_dehydrorham_reduct"/>
</dbReference>
<proteinExistence type="predicted"/>
<feature type="domain" description="Heterokaryon incompatibility" evidence="2">
    <location>
        <begin position="129"/>
        <end position="276"/>
    </location>
</feature>
<dbReference type="PANTHER" id="PTHR10491">
    <property type="entry name" value="DTDP-4-DEHYDRORHAMNOSE REDUCTASE"/>
    <property type="match status" value="1"/>
</dbReference>
<gene>
    <name evidence="3" type="ORF">ATEG_09181</name>
</gene>
<dbReference type="InterPro" id="IPR029903">
    <property type="entry name" value="RmlD-like-bd"/>
</dbReference>
<dbReference type="PANTHER" id="PTHR10491:SF4">
    <property type="entry name" value="METHIONINE ADENOSYLTRANSFERASE 2 SUBUNIT BETA"/>
    <property type="match status" value="1"/>
</dbReference>
<sequence>MEQQDVEGYAFAQALSAIITSQNSCTLHEQCDSHCSGRVGVSRYHLSPSGVRSNELDLRADLARLDLPSSKPTRTEPLTISADTPMFTYTSLKESNRRIRLLKVKPGIFRADPVDVELAEFEFDKAPAYGALSYCWGKDLADKKILCNGWVFHITSSLERSLKQLRAGFRPGDREEWIWADAICINQHDIGEKNAQIRLMEQIYSTAQTVYIDLAGLGGLSMQVGGFELRFGDTVGGLGSQDLLTESDHPSHPFHFRTAFLALKQPWFTRTWVIQEMALAKKAKYIFHGNIFTQPELDAILTREALQSHPERARELMTGGAVLMRGYLNYQKMQTIKHAYLSGRNDSLQFIQLTSDFVASDPKDKIFGLLALFNDNDRRAIGPYSQDVYSVYRRFAALQVRLGHAIMMLDSAGLQKRRLDSGQLASWVPDWTAQSGNVKNISTLRPVPYRASGSSTPRIELLGDAGSTGLQLRGLLIDRLTSVVPFANPDGPDPSFLDYHNRIRAHFDSWLRRSRSAYRDNEDAFARLLLMDDTYIGANAIAYSSPIHSPAQTYREALQRWQAGSDGGLKGQKMDAVETFQMQTKTTCLERSFAITTNGRIALVPRMAAAGDVVALFYGATVPYLVRPAKGGFVLLGDAYVGGVMYGEAIGGDGRLSQSGMTPAASCTRSVEHHHSSCPEAFLKNGFASSISSTMSFPETTSLNMSTVVLVTGATGLLGRQVFNTFKSSGCLVVGQGYSRANPPTILKADLEKPDDIHALLDDVKPQIVVHCAANRSPDLCDKDPDQARRLNVDATRALAKETVARNAFLIYISTDYVFPGKEGEAPYEVDSPTNPPNLYGQLKRDGEIAVLEETKDTGLGIVLRVPVLYGPAKSNSESAVNTLVDAVQKSQDENARVTMDDWAQRYPTNTEDVARVCRDIIIKYIKERSRIKQLPKVLQFSSEDRMTKYEICEKLAEIMGVSLGGMIRNQQGNDPNASVQRPYDTHLSTKALQELGIDVRTVDFVTWWRRYLSGSKK</sequence>
<dbReference type="Pfam" id="PF06985">
    <property type="entry name" value="HET"/>
    <property type="match status" value="1"/>
</dbReference>
<dbReference type="GO" id="GO:0006556">
    <property type="term" value="P:S-adenosylmethionine biosynthetic process"/>
    <property type="evidence" value="ECO:0007669"/>
    <property type="project" value="UniProtKB-UniPathway"/>
</dbReference>
<evidence type="ECO:0000259" key="2">
    <source>
        <dbReference type="Pfam" id="PF06985"/>
    </source>
</evidence>
<dbReference type="RefSeq" id="XP_001217803.1">
    <property type="nucleotide sequence ID" value="XM_001217802.1"/>
</dbReference>
<dbReference type="VEuPathDB" id="FungiDB:ATEG_09181"/>
<evidence type="ECO:0000313" key="4">
    <source>
        <dbReference type="Proteomes" id="UP000007963"/>
    </source>
</evidence>
<accession>Q0CAV3</accession>
<dbReference type="InterPro" id="IPR010730">
    <property type="entry name" value="HET"/>
</dbReference>
<dbReference type="Gene3D" id="3.40.50.720">
    <property type="entry name" value="NAD(P)-binding Rossmann-like Domain"/>
    <property type="match status" value="1"/>
</dbReference>
<dbReference type="GeneID" id="4353899"/>
<dbReference type="AlphaFoldDB" id="Q0CAV3"/>
<dbReference type="CDD" id="cd05254">
    <property type="entry name" value="dTDP_HR_like_SDR_e"/>
    <property type="match status" value="1"/>
</dbReference>
<evidence type="ECO:0000259" key="1">
    <source>
        <dbReference type="Pfam" id="PF04321"/>
    </source>
</evidence>
<feature type="domain" description="RmlD-like substrate binding" evidence="1">
    <location>
        <begin position="709"/>
        <end position="998"/>
    </location>
</feature>
<dbReference type="SUPFAM" id="SSF51735">
    <property type="entry name" value="NAD(P)-binding Rossmann-fold domains"/>
    <property type="match status" value="1"/>
</dbReference>
<dbReference type="GO" id="GO:0048270">
    <property type="term" value="F:methionine adenosyltransferase regulator activity"/>
    <property type="evidence" value="ECO:0007669"/>
    <property type="project" value="TreeGrafter"/>
</dbReference>
<dbReference type="InterPro" id="IPR036291">
    <property type="entry name" value="NAD(P)-bd_dom_sf"/>
</dbReference>